<comment type="caution">
    <text evidence="4">The sequence shown here is derived from an EMBL/GenBank/DDBJ whole genome shotgun (WGS) entry which is preliminary data.</text>
</comment>
<proteinExistence type="predicted"/>
<dbReference type="PIRSF" id="PIRSF019262">
    <property type="entry name" value="UCP019262"/>
    <property type="match status" value="1"/>
</dbReference>
<protein>
    <submittedName>
        <fullName evidence="4">DUF2121 domain-containing protein</fullName>
    </submittedName>
</protein>
<reference evidence="4" key="1">
    <citation type="journal article" date="2020" name="ISME J.">
        <title>Gammaproteobacteria mediating utilization of methyl-, sulfur- and petroleum organic compounds in deep ocean hydrothermal plumes.</title>
        <authorList>
            <person name="Zhou Z."/>
            <person name="Liu Y."/>
            <person name="Pan J."/>
            <person name="Cron B.R."/>
            <person name="Toner B.M."/>
            <person name="Anantharaman K."/>
            <person name="Breier J.A."/>
            <person name="Dick G.J."/>
            <person name="Li M."/>
        </authorList>
    </citation>
    <scope>NUCLEOTIDE SEQUENCE</scope>
    <source>
        <strain evidence="4">SZUA-1385</strain>
    </source>
</reference>
<evidence type="ECO:0000313" key="5">
    <source>
        <dbReference type="Proteomes" id="UP000605144"/>
    </source>
</evidence>
<dbReference type="AlphaFoldDB" id="A0A832YSI1"/>
<evidence type="ECO:0000259" key="2">
    <source>
        <dbReference type="Pfam" id="PF09894"/>
    </source>
</evidence>
<sequence>MSVIIGYYGNNGAVIAGDKRNIIFRGDPKKREELEKSLYSGKIKSDEDLKEKASELGIKIYIEDERTKIKKVNNVLIGEVKSIGLNSQRRKMYLTKGKCAIVDILNDEITKKSLKEGMGLIIFGNKYLKEIVQKELKKYMYDFGRMEIEEIKNIIEEVLRKCDGPTLSEEFDIIYIDEREIDLEKIIEQDIKELREYREKLRQKMIDFKRVMAIADKIENNGEVGIIKDGKLLLNDEHLAIDKICPNPKKFREIDIEGEIKEGDVIIIEDGTLKIRGRNEVPIKTNYIICKR</sequence>
<dbReference type="Proteomes" id="UP000605144">
    <property type="component" value="Unassembled WGS sequence"/>
</dbReference>
<dbReference type="Pfam" id="PF09894">
    <property type="entry name" value="MJ0548_N"/>
    <property type="match status" value="1"/>
</dbReference>
<evidence type="ECO:0000259" key="3">
    <source>
        <dbReference type="Pfam" id="PF25274"/>
    </source>
</evidence>
<dbReference type="EMBL" id="DQSV01000074">
    <property type="protein sequence ID" value="HIP17398.1"/>
    <property type="molecule type" value="Genomic_DNA"/>
</dbReference>
<feature type="domain" description="Connectase MJ0548-like N-terminal" evidence="2">
    <location>
        <begin position="1"/>
        <end position="192"/>
    </location>
</feature>
<organism evidence="4 5">
    <name type="scientific">Methanothermococcus okinawensis</name>
    <dbReference type="NCBI Taxonomy" id="155863"/>
    <lineage>
        <taxon>Archaea</taxon>
        <taxon>Methanobacteriati</taxon>
        <taxon>Methanobacteriota</taxon>
        <taxon>Methanomada group</taxon>
        <taxon>Methanococci</taxon>
        <taxon>Methanococcales</taxon>
        <taxon>Methanococcaceae</taxon>
        <taxon>Methanothermococcus</taxon>
    </lineage>
</organism>
<feature type="coiled-coil region" evidence="1">
    <location>
        <begin position="184"/>
        <end position="211"/>
    </location>
</feature>
<gene>
    <name evidence="4" type="ORF">EYG76_03735</name>
</gene>
<dbReference type="InterPro" id="IPR057377">
    <property type="entry name" value="MJ0548_C"/>
</dbReference>
<keyword evidence="1" id="KW-0175">Coiled coil</keyword>
<dbReference type="Pfam" id="PF25274">
    <property type="entry name" value="MJ0548_C"/>
    <property type="match status" value="1"/>
</dbReference>
<evidence type="ECO:0000256" key="1">
    <source>
        <dbReference type="SAM" id="Coils"/>
    </source>
</evidence>
<accession>A0A832YSI1</accession>
<dbReference type="InterPro" id="IPR016754">
    <property type="entry name" value="MJ0548-like"/>
</dbReference>
<evidence type="ECO:0000313" key="4">
    <source>
        <dbReference type="EMBL" id="HIP17398.1"/>
    </source>
</evidence>
<name>A0A832YSI1_9EURY</name>
<feature type="domain" description="Connectase MJ0548-like C-terminal" evidence="3">
    <location>
        <begin position="196"/>
        <end position="290"/>
    </location>
</feature>
<dbReference type="InterPro" id="IPR057262">
    <property type="entry name" value="MJ0548_N"/>
</dbReference>